<protein>
    <recommendedName>
        <fullName evidence="2">TLDc domain-containing protein</fullName>
    </recommendedName>
</protein>
<feature type="compositionally biased region" description="Basic residues" evidence="1">
    <location>
        <begin position="1"/>
        <end position="12"/>
    </location>
</feature>
<feature type="compositionally biased region" description="Acidic residues" evidence="1">
    <location>
        <begin position="305"/>
        <end position="321"/>
    </location>
</feature>
<evidence type="ECO:0000259" key="2">
    <source>
        <dbReference type="PROSITE" id="PS51886"/>
    </source>
</evidence>
<dbReference type="EMBL" id="CP144700">
    <property type="protein sequence ID" value="WVZ24022.1"/>
    <property type="molecule type" value="Genomic_DNA"/>
</dbReference>
<accession>A0AAQ3PBM4</accession>
<feature type="region of interest" description="Disordered" evidence="1">
    <location>
        <begin position="142"/>
        <end position="177"/>
    </location>
</feature>
<dbReference type="AlphaFoldDB" id="A0AAQ3PBM4"/>
<feature type="region of interest" description="Disordered" evidence="1">
    <location>
        <begin position="252"/>
        <end position="281"/>
    </location>
</feature>
<evidence type="ECO:0000256" key="1">
    <source>
        <dbReference type="SAM" id="MobiDB-lite"/>
    </source>
</evidence>
<keyword evidence="4" id="KW-1185">Reference proteome</keyword>
<name>A0AAQ3PBM4_VIGMU</name>
<gene>
    <name evidence="3" type="ORF">V8G54_002566</name>
</gene>
<dbReference type="PANTHER" id="PTHR28096">
    <property type="entry name" value="PROTEIN FAF1"/>
    <property type="match status" value="1"/>
</dbReference>
<feature type="region of interest" description="Disordered" evidence="1">
    <location>
        <begin position="1"/>
        <end position="27"/>
    </location>
</feature>
<dbReference type="InterPro" id="IPR027973">
    <property type="entry name" value="FSAF1-like"/>
</dbReference>
<proteinExistence type="predicted"/>
<dbReference type="SMART" id="SM00584">
    <property type="entry name" value="TLDc"/>
    <property type="match status" value="1"/>
</dbReference>
<organism evidence="3 4">
    <name type="scientific">Vigna mungo</name>
    <name type="common">Black gram</name>
    <name type="synonym">Phaseolus mungo</name>
    <dbReference type="NCBI Taxonomy" id="3915"/>
    <lineage>
        <taxon>Eukaryota</taxon>
        <taxon>Viridiplantae</taxon>
        <taxon>Streptophyta</taxon>
        <taxon>Embryophyta</taxon>
        <taxon>Tracheophyta</taxon>
        <taxon>Spermatophyta</taxon>
        <taxon>Magnoliopsida</taxon>
        <taxon>eudicotyledons</taxon>
        <taxon>Gunneridae</taxon>
        <taxon>Pentapetalae</taxon>
        <taxon>rosids</taxon>
        <taxon>fabids</taxon>
        <taxon>Fabales</taxon>
        <taxon>Fabaceae</taxon>
        <taxon>Papilionoideae</taxon>
        <taxon>50 kb inversion clade</taxon>
        <taxon>NPAAA clade</taxon>
        <taxon>indigoferoid/millettioid clade</taxon>
        <taxon>Phaseoleae</taxon>
        <taxon>Vigna</taxon>
    </lineage>
</organism>
<feature type="domain" description="TLDc" evidence="2">
    <location>
        <begin position="402"/>
        <end position="591"/>
    </location>
</feature>
<dbReference type="PANTHER" id="PTHR28096:SF1">
    <property type="entry name" value="PROTEIN FAF1"/>
    <property type="match status" value="1"/>
</dbReference>
<dbReference type="GO" id="GO:0000462">
    <property type="term" value="P:maturation of SSU-rRNA from tricistronic rRNA transcript (SSU-rRNA, 5.8S rRNA, LSU-rRNA)"/>
    <property type="evidence" value="ECO:0007669"/>
    <property type="project" value="TreeGrafter"/>
</dbReference>
<feature type="compositionally biased region" description="Basic residues" evidence="1">
    <location>
        <begin position="161"/>
        <end position="174"/>
    </location>
</feature>
<evidence type="ECO:0000313" key="4">
    <source>
        <dbReference type="Proteomes" id="UP001374535"/>
    </source>
</evidence>
<dbReference type="InterPro" id="IPR006571">
    <property type="entry name" value="TLDc_dom"/>
</dbReference>
<dbReference type="Pfam" id="PF07534">
    <property type="entry name" value="TLD"/>
    <property type="match status" value="1"/>
</dbReference>
<dbReference type="Proteomes" id="UP001374535">
    <property type="component" value="Chromosome 1"/>
</dbReference>
<dbReference type="InterPro" id="IPR053030">
    <property type="entry name" value="Ribosomal_biogenesis_FAF1-like"/>
</dbReference>
<dbReference type="Pfam" id="PF15375">
    <property type="entry name" value="FSAF1"/>
    <property type="match status" value="1"/>
</dbReference>
<dbReference type="GO" id="GO:0005730">
    <property type="term" value="C:nucleolus"/>
    <property type="evidence" value="ECO:0007669"/>
    <property type="project" value="TreeGrafter"/>
</dbReference>
<reference evidence="3 4" key="1">
    <citation type="journal article" date="2023" name="Life. Sci Alliance">
        <title>Evolutionary insights into 3D genome organization and epigenetic landscape of Vigna mungo.</title>
        <authorList>
            <person name="Junaid A."/>
            <person name="Singh B."/>
            <person name="Bhatia S."/>
        </authorList>
    </citation>
    <scope>NUCLEOTIDE SEQUENCE [LARGE SCALE GENOMIC DNA]</scope>
    <source>
        <strain evidence="3">Urdbean</strain>
    </source>
</reference>
<feature type="region of interest" description="Disordered" evidence="1">
    <location>
        <begin position="302"/>
        <end position="327"/>
    </location>
</feature>
<dbReference type="PROSITE" id="PS51886">
    <property type="entry name" value="TLDC"/>
    <property type="match status" value="1"/>
</dbReference>
<evidence type="ECO:0000313" key="3">
    <source>
        <dbReference type="EMBL" id="WVZ24022.1"/>
    </source>
</evidence>
<feature type="compositionally biased region" description="Basic and acidic residues" evidence="1">
    <location>
        <begin position="269"/>
        <end position="278"/>
    </location>
</feature>
<sequence>MGKTGKNRKKSGGHSSQREHTDMQDQEMDIRKIMKDVENFSYSHMTWKERKKIEDRNIVSLGGKAPKNQRLPLSVARPMMKKQKEREHKMLQERLIMGQFGGKLGGSSKRSAVKHKPENKGLKLSEGHFRNGILNVKHLLNSAPPRDRETGTNMSNTWKGKSGKKNHGSKKAKKTTSLGIEPRISGSVDQRLIHWAMKSFVKLHLFLPPFAAVDRTNFSATATKYGQSFRSKAGYFVSDLATVLLNPISDNKSPSLPLSVEEGEEDDDGSKVGSHDEIIDGPDTSSFTAFLYSLLSSSDSGDNIGEADEKNDDGVADDDSSLPDSATTESFVVRRSLFSRGRHSLGWAIHQASKMGGFRSRDSKYTDEGRLGVEMKRIVKEPVAVAVAVADHHPPAISEPSMFVSNGLRDAVYASLPAVLHGRKWLLLYRYVCLRMNVKAFGTLLVDCAHFEAWYITFNSLSEKHALAWSEFAVSAFLFQVVGDRKGAVFGGVVEAPLRPSNKKKYQGTNNSFVFTDTSGCPVIYRPTGVNRYFTLCSTEFLAIGGGGHFALYLEGDLLNGSSSVSETYGNPCLAHSQEFEVKGVELWGFVFPTKYEEMMELIKTEAPGICRS</sequence>
<feature type="compositionally biased region" description="Basic and acidic residues" evidence="1">
    <location>
        <begin position="16"/>
        <end position="27"/>
    </location>
</feature>